<dbReference type="CDD" id="cd19071">
    <property type="entry name" value="AKR_AKR1-5-like"/>
    <property type="match status" value="1"/>
</dbReference>
<protein>
    <submittedName>
        <fullName evidence="8">Aldo/keto reductase</fullName>
    </submittedName>
</protein>
<dbReference type="RefSeq" id="WP_004797457.1">
    <property type="nucleotide sequence ID" value="NZ_CABKNA010000017.1"/>
</dbReference>
<dbReference type="SUPFAM" id="SSF51430">
    <property type="entry name" value="NAD(P)-linked oxidoreductase"/>
    <property type="match status" value="1"/>
</dbReference>
<dbReference type="Gene3D" id="3.20.20.100">
    <property type="entry name" value="NADP-dependent oxidoreductase domain"/>
    <property type="match status" value="1"/>
</dbReference>
<dbReference type="OrthoDB" id="9804790at2"/>
<dbReference type="InterPro" id="IPR020471">
    <property type="entry name" value="AKR"/>
</dbReference>
<feature type="binding site" evidence="5">
    <location>
        <position position="105"/>
    </location>
    <ligand>
        <name>substrate</name>
    </ligand>
</feature>
<dbReference type="PANTHER" id="PTHR43827:SF3">
    <property type="entry name" value="NADP-DEPENDENT OXIDOREDUCTASE DOMAIN-CONTAINING PROTEIN"/>
    <property type="match status" value="1"/>
</dbReference>
<evidence type="ECO:0000313" key="9">
    <source>
        <dbReference type="Proteomes" id="UP000284868"/>
    </source>
</evidence>
<dbReference type="PIRSF" id="PIRSF000097">
    <property type="entry name" value="AKR"/>
    <property type="match status" value="1"/>
</dbReference>
<evidence type="ECO:0000256" key="1">
    <source>
        <dbReference type="ARBA" id="ARBA00007905"/>
    </source>
</evidence>
<proteinExistence type="inferred from homology"/>
<dbReference type="PROSITE" id="PS00062">
    <property type="entry name" value="ALDOKETO_REDUCTASE_2"/>
    <property type="match status" value="1"/>
</dbReference>
<accession>A0A415PR62</accession>
<dbReference type="Proteomes" id="UP000284868">
    <property type="component" value="Unassembled WGS sequence"/>
</dbReference>
<dbReference type="GO" id="GO:0016616">
    <property type="term" value="F:oxidoreductase activity, acting on the CH-OH group of donors, NAD or NADP as acceptor"/>
    <property type="evidence" value="ECO:0007669"/>
    <property type="project" value="UniProtKB-ARBA"/>
</dbReference>
<keyword evidence="9" id="KW-1185">Reference proteome</keyword>
<dbReference type="PANTHER" id="PTHR43827">
    <property type="entry name" value="2,5-DIKETO-D-GLUCONIC ACID REDUCTASE"/>
    <property type="match status" value="1"/>
</dbReference>
<dbReference type="EMBL" id="QRPK01000002">
    <property type="protein sequence ID" value="RHM15240.1"/>
    <property type="molecule type" value="Genomic_DNA"/>
</dbReference>
<evidence type="ECO:0000256" key="5">
    <source>
        <dbReference type="PIRSR" id="PIRSR000097-2"/>
    </source>
</evidence>
<name>A0A415PR62_9FIRM</name>
<reference evidence="8 9" key="1">
    <citation type="submission" date="2018-08" db="EMBL/GenBank/DDBJ databases">
        <title>A genome reference for cultivated species of the human gut microbiota.</title>
        <authorList>
            <person name="Zou Y."/>
            <person name="Xue W."/>
            <person name="Luo G."/>
        </authorList>
    </citation>
    <scope>NUCLEOTIDE SEQUENCE [LARGE SCALE GENOMIC DNA]</scope>
    <source>
        <strain evidence="8 9">AF35-6BH</strain>
    </source>
</reference>
<dbReference type="InterPro" id="IPR036812">
    <property type="entry name" value="NAD(P)_OxRdtase_dom_sf"/>
</dbReference>
<evidence type="ECO:0000256" key="4">
    <source>
        <dbReference type="PIRSR" id="PIRSR000097-1"/>
    </source>
</evidence>
<feature type="active site" description="Proton donor" evidence="4">
    <location>
        <position position="47"/>
    </location>
</feature>
<sequence length="278" mass="32237">MSFTLANGIQLPKVGFGTYKALDQENIQVLLDAFASGYTYFDSASFYGTECFLAEAMQKGKIDREKVMLASKVWKNEMGYEATKQAFQNTLNRLRTDYLDVYLIHWPRPTLSCDWKTLVLETWQAMEELYDEGRVRAIGVSNFLPQHLEVLRASSRIQPMIDQLEFHPGYTQEACVQYCKQHHIQVQAWSPIGRTRVLQEPLICELAEKYQVFPAQICLRFALQKGVMPLPKSSSLERMKRNRTLDFTISQEDMYRLDTLPQTGWSGEHPDFERVQVK</sequence>
<evidence type="ECO:0000256" key="2">
    <source>
        <dbReference type="ARBA" id="ARBA00022857"/>
    </source>
</evidence>
<feature type="domain" description="NADP-dependent oxidoreductase" evidence="7">
    <location>
        <begin position="15"/>
        <end position="259"/>
    </location>
</feature>
<evidence type="ECO:0000259" key="7">
    <source>
        <dbReference type="Pfam" id="PF00248"/>
    </source>
</evidence>
<keyword evidence="3" id="KW-0560">Oxidoreductase</keyword>
<feature type="site" description="Lowers pKa of active site Tyr" evidence="6">
    <location>
        <position position="72"/>
    </location>
</feature>
<keyword evidence="2" id="KW-0521">NADP</keyword>
<dbReference type="Pfam" id="PF00248">
    <property type="entry name" value="Aldo_ket_red"/>
    <property type="match status" value="1"/>
</dbReference>
<comment type="caution">
    <text evidence="8">The sequence shown here is derived from an EMBL/GenBank/DDBJ whole genome shotgun (WGS) entry which is preliminary data.</text>
</comment>
<dbReference type="InterPro" id="IPR018170">
    <property type="entry name" value="Aldo/ket_reductase_CS"/>
</dbReference>
<dbReference type="InterPro" id="IPR023210">
    <property type="entry name" value="NADP_OxRdtase_dom"/>
</dbReference>
<dbReference type="GeneID" id="92792438"/>
<evidence type="ECO:0000313" key="8">
    <source>
        <dbReference type="EMBL" id="RHM15240.1"/>
    </source>
</evidence>
<comment type="similarity">
    <text evidence="1">Belongs to the aldo/keto reductase family.</text>
</comment>
<dbReference type="FunFam" id="3.20.20.100:FF:000002">
    <property type="entry name" value="2,5-diketo-D-gluconic acid reductase A"/>
    <property type="match status" value="1"/>
</dbReference>
<gene>
    <name evidence="8" type="ORF">DWZ83_00885</name>
</gene>
<dbReference type="AlphaFoldDB" id="A0A415PR62"/>
<evidence type="ECO:0000256" key="3">
    <source>
        <dbReference type="ARBA" id="ARBA00023002"/>
    </source>
</evidence>
<organism evidence="8 9">
    <name type="scientific">Amedibacillus dolichus</name>
    <dbReference type="NCBI Taxonomy" id="31971"/>
    <lineage>
        <taxon>Bacteria</taxon>
        <taxon>Bacillati</taxon>
        <taxon>Bacillota</taxon>
        <taxon>Erysipelotrichia</taxon>
        <taxon>Erysipelotrichales</taxon>
        <taxon>Erysipelotrichaceae</taxon>
        <taxon>Amedibacillus</taxon>
    </lineage>
</organism>
<dbReference type="PRINTS" id="PR00069">
    <property type="entry name" value="ALDKETRDTASE"/>
</dbReference>
<evidence type="ECO:0000256" key="6">
    <source>
        <dbReference type="PIRSR" id="PIRSR000097-3"/>
    </source>
</evidence>